<dbReference type="EMBL" id="CP069812">
    <property type="protein sequence ID" value="QRQ95394.1"/>
    <property type="molecule type" value="Genomic_DNA"/>
</dbReference>
<keyword evidence="3" id="KW-1185">Reference proteome</keyword>
<sequence length="102" mass="10908">MSTETTSAIQRASEIAGGKAALARQVGVKPPTVQQWASGTRPVAIERCVAIEMATKGAVTRKDLRPNDWHLIWPELAADADAIKATDDTQPSVGTPSRKQKT</sequence>
<dbReference type="GeneID" id="303491494"/>
<dbReference type="SUPFAM" id="SSF47413">
    <property type="entry name" value="lambda repressor-like DNA-binding domains"/>
    <property type="match status" value="1"/>
</dbReference>
<protein>
    <submittedName>
        <fullName evidence="2">Helix-turn-helix domain-containing protein</fullName>
    </submittedName>
</protein>
<accession>A0ABX7HYE3</accession>
<feature type="compositionally biased region" description="Polar residues" evidence="1">
    <location>
        <begin position="90"/>
        <end position="102"/>
    </location>
</feature>
<name>A0ABX7HYE3_9BURK</name>
<dbReference type="Pfam" id="PF15943">
    <property type="entry name" value="YdaS_toxin"/>
    <property type="match status" value="1"/>
</dbReference>
<dbReference type="Proteomes" id="UP000623307">
    <property type="component" value="Chromosome 2"/>
</dbReference>
<dbReference type="Gene3D" id="1.10.260.40">
    <property type="entry name" value="lambda repressor-like DNA-binding domains"/>
    <property type="match status" value="1"/>
</dbReference>
<evidence type="ECO:0000313" key="3">
    <source>
        <dbReference type="Proteomes" id="UP000623307"/>
    </source>
</evidence>
<dbReference type="InterPro" id="IPR010982">
    <property type="entry name" value="Lambda_DNA-bd_dom_sf"/>
</dbReference>
<reference evidence="2 3" key="1">
    <citation type="submission" date="2021-02" db="EMBL/GenBank/DDBJ databases">
        <title>Complete Genome Sequence of Cupriavidus oxalaticus Strain Ox1, a Soil Oxalate-Degrading Species.</title>
        <authorList>
            <person name="Palmieri F."/>
            <person name="Udriet P."/>
            <person name="Deuasquier M."/>
            <person name="Beaudoing E."/>
            <person name="Johnson S.L."/>
            <person name="Davenport K.W."/>
            <person name="Chain P.S."/>
            <person name="Bindschedler S."/>
            <person name="Junier P."/>
        </authorList>
    </citation>
    <scope>NUCLEOTIDE SEQUENCE [LARGE SCALE GENOMIC DNA]</scope>
    <source>
        <strain evidence="2 3">Ox1</strain>
    </source>
</reference>
<feature type="region of interest" description="Disordered" evidence="1">
    <location>
        <begin position="82"/>
        <end position="102"/>
    </location>
</feature>
<proteinExistence type="predicted"/>
<dbReference type="InterPro" id="IPR031856">
    <property type="entry name" value="YdaS_toxin-like"/>
</dbReference>
<gene>
    <name evidence="2" type="ORF">JTE92_18240</name>
</gene>
<evidence type="ECO:0000256" key="1">
    <source>
        <dbReference type="SAM" id="MobiDB-lite"/>
    </source>
</evidence>
<evidence type="ECO:0000313" key="2">
    <source>
        <dbReference type="EMBL" id="QRQ95394.1"/>
    </source>
</evidence>
<dbReference type="RefSeq" id="WP_063238708.1">
    <property type="nucleotide sequence ID" value="NZ_CP069810.1"/>
</dbReference>
<organism evidence="2 3">
    <name type="scientific">Cupriavidus oxalaticus</name>
    <dbReference type="NCBI Taxonomy" id="96344"/>
    <lineage>
        <taxon>Bacteria</taxon>
        <taxon>Pseudomonadati</taxon>
        <taxon>Pseudomonadota</taxon>
        <taxon>Betaproteobacteria</taxon>
        <taxon>Burkholderiales</taxon>
        <taxon>Burkholderiaceae</taxon>
        <taxon>Cupriavidus</taxon>
    </lineage>
</organism>